<evidence type="ECO:0000313" key="5">
    <source>
        <dbReference type="EMBL" id="CAD9032656.1"/>
    </source>
</evidence>
<dbReference type="GO" id="GO:0005840">
    <property type="term" value="C:ribosome"/>
    <property type="evidence" value="ECO:0007669"/>
    <property type="project" value="UniProtKB-KW"/>
</dbReference>
<accession>A0A7S1J4X3</accession>
<sequence>MANDETPEPHVGPLSKHRQQIIEYIKKSLNYTPFETRWIPSSNRFIAAGSYPRNTGCLFIYQLARGELKQVKEVEKPHPFKCMTFGQSPLEERKLATGDFQGNLNIWDIENFDKPVFNVKAHGSIVNAIDGALYAGPPELVTGSRDGAVKIWDARQAEKPVAVLEPASADLARDCWTVGFSNCYNKAERMVAAGYDNGDLKIFDMRTMKMRWQTNISNGICNLNFDRPDIEMNKLVLTTLEGRVRVYDMRTFHPTMGYTHLEERVHPGTVWCCQHLPQNRDVFMSCANGELALHKYNYPASRTVTDHEGVKKGVVGKLEILNKVSLSTQPICSFDWNKSRMGLACMALFDQTLRVIICTKLENVN</sequence>
<keyword evidence="3" id="KW-0687">Ribonucleoprotein</keyword>
<dbReference type="EMBL" id="HBGA01117621">
    <property type="protein sequence ID" value="CAD9032656.1"/>
    <property type="molecule type" value="Transcribed_RNA"/>
</dbReference>
<organism evidence="5">
    <name type="scientific">Eutreptiella gymnastica</name>
    <dbReference type="NCBI Taxonomy" id="73025"/>
    <lineage>
        <taxon>Eukaryota</taxon>
        <taxon>Discoba</taxon>
        <taxon>Euglenozoa</taxon>
        <taxon>Euglenida</taxon>
        <taxon>Spirocuta</taxon>
        <taxon>Euglenophyceae</taxon>
        <taxon>Eutreptiales</taxon>
        <taxon>Eutreptiaceae</taxon>
        <taxon>Eutreptiella</taxon>
    </lineage>
</organism>
<dbReference type="Pfam" id="PF00400">
    <property type="entry name" value="WD40"/>
    <property type="match status" value="1"/>
</dbReference>
<keyword evidence="1 4" id="KW-0853">WD repeat</keyword>
<evidence type="ECO:0000256" key="3">
    <source>
        <dbReference type="ARBA" id="ARBA00022980"/>
    </source>
</evidence>
<evidence type="ECO:0008006" key="6">
    <source>
        <dbReference type="Google" id="ProtNLM"/>
    </source>
</evidence>
<dbReference type="InterPro" id="IPR036322">
    <property type="entry name" value="WD40_repeat_dom_sf"/>
</dbReference>
<evidence type="ECO:0000256" key="1">
    <source>
        <dbReference type="ARBA" id="ARBA00022574"/>
    </source>
</evidence>
<proteinExistence type="predicted"/>
<dbReference type="PROSITE" id="PS00678">
    <property type="entry name" value="WD_REPEATS_1"/>
    <property type="match status" value="1"/>
</dbReference>
<feature type="repeat" description="WD" evidence="4">
    <location>
        <begin position="140"/>
        <end position="162"/>
    </location>
</feature>
<dbReference type="InterPro" id="IPR001680">
    <property type="entry name" value="WD40_rpt"/>
</dbReference>
<dbReference type="PANTHER" id="PTHR10971">
    <property type="entry name" value="MRNA EXPORT FACTOR AND BUB3"/>
    <property type="match status" value="1"/>
</dbReference>
<evidence type="ECO:0000256" key="4">
    <source>
        <dbReference type="PROSITE-ProRule" id="PRU00221"/>
    </source>
</evidence>
<dbReference type="InterPro" id="IPR015943">
    <property type="entry name" value="WD40/YVTN_repeat-like_dom_sf"/>
</dbReference>
<dbReference type="SMART" id="SM00320">
    <property type="entry name" value="WD40"/>
    <property type="match status" value="3"/>
</dbReference>
<keyword evidence="3" id="KW-0689">Ribosomal protein</keyword>
<dbReference type="InterPro" id="IPR019775">
    <property type="entry name" value="WD40_repeat_CS"/>
</dbReference>
<protein>
    <recommendedName>
        <fullName evidence="6">Guanine nucleotide-binding protein subunit beta-like protein</fullName>
    </recommendedName>
</protein>
<gene>
    <name evidence="5" type="ORF">EGYM00392_LOCUS43800</name>
</gene>
<dbReference type="SUPFAM" id="SSF50978">
    <property type="entry name" value="WD40 repeat-like"/>
    <property type="match status" value="1"/>
</dbReference>
<name>A0A7S1J4X3_9EUGL</name>
<dbReference type="AlphaFoldDB" id="A0A7S1J4X3"/>
<evidence type="ECO:0000256" key="2">
    <source>
        <dbReference type="ARBA" id="ARBA00022737"/>
    </source>
</evidence>
<dbReference type="Gene3D" id="2.130.10.10">
    <property type="entry name" value="YVTN repeat-like/Quinoprotein amine dehydrogenase"/>
    <property type="match status" value="1"/>
</dbReference>
<dbReference type="PROSITE" id="PS50082">
    <property type="entry name" value="WD_REPEATS_2"/>
    <property type="match status" value="1"/>
</dbReference>
<reference evidence="5" key="1">
    <citation type="submission" date="2021-01" db="EMBL/GenBank/DDBJ databases">
        <authorList>
            <person name="Corre E."/>
            <person name="Pelletier E."/>
            <person name="Niang G."/>
            <person name="Scheremetjew M."/>
            <person name="Finn R."/>
            <person name="Kale V."/>
            <person name="Holt S."/>
            <person name="Cochrane G."/>
            <person name="Meng A."/>
            <person name="Brown T."/>
            <person name="Cohen L."/>
        </authorList>
    </citation>
    <scope>NUCLEOTIDE SEQUENCE</scope>
    <source>
        <strain evidence="5">NIES-381</strain>
    </source>
</reference>
<keyword evidence="2" id="KW-0677">Repeat</keyword>